<dbReference type="RefSeq" id="WP_074711191.1">
    <property type="nucleotide sequence ID" value="NZ_FNTV01000001.1"/>
</dbReference>
<keyword evidence="2 4" id="KW-0808">Transferase</keyword>
<dbReference type="AlphaFoldDB" id="A0A1H5J5E0"/>
<evidence type="ECO:0000259" key="5">
    <source>
        <dbReference type="Pfam" id="PF00108"/>
    </source>
</evidence>
<evidence type="ECO:0000256" key="1">
    <source>
        <dbReference type="ARBA" id="ARBA00010982"/>
    </source>
</evidence>
<dbReference type="InterPro" id="IPR016039">
    <property type="entry name" value="Thiolase-like"/>
</dbReference>
<dbReference type="CDD" id="cd00751">
    <property type="entry name" value="thiolase"/>
    <property type="match status" value="1"/>
</dbReference>
<dbReference type="InterPro" id="IPR020616">
    <property type="entry name" value="Thiolase_N"/>
</dbReference>
<dbReference type="PANTHER" id="PTHR18919:SF134">
    <property type="entry name" value="BETA-KETOACYL COA THIOLASE FADA3-RELATED"/>
    <property type="match status" value="1"/>
</dbReference>
<feature type="domain" description="Thiolase N-terminal" evidence="5">
    <location>
        <begin position="14"/>
        <end position="252"/>
    </location>
</feature>
<dbReference type="InterPro" id="IPR002155">
    <property type="entry name" value="Thiolase"/>
</dbReference>
<dbReference type="NCBIfam" id="TIGR01930">
    <property type="entry name" value="AcCoA-C-Actrans"/>
    <property type="match status" value="1"/>
</dbReference>
<dbReference type="SUPFAM" id="SSF53901">
    <property type="entry name" value="Thiolase-like"/>
    <property type="match status" value="2"/>
</dbReference>
<gene>
    <name evidence="7" type="ORF">SAMN04489740_1500</name>
</gene>
<dbReference type="Pfam" id="PF02803">
    <property type="entry name" value="Thiolase_C"/>
    <property type="match status" value="1"/>
</dbReference>
<protein>
    <submittedName>
        <fullName evidence="7">Acetyl-CoA C-acetyltransferase</fullName>
    </submittedName>
</protein>
<feature type="domain" description="Thiolase C-terminal" evidence="6">
    <location>
        <begin position="283"/>
        <end position="398"/>
    </location>
</feature>
<comment type="similarity">
    <text evidence="1 4">Belongs to the thiolase-like superfamily. Thiolase family.</text>
</comment>
<accession>A0A1H5J5E0</accession>
<organism evidence="7 8">
    <name type="scientific">Arthrobacter alpinus</name>
    <dbReference type="NCBI Taxonomy" id="656366"/>
    <lineage>
        <taxon>Bacteria</taxon>
        <taxon>Bacillati</taxon>
        <taxon>Actinomycetota</taxon>
        <taxon>Actinomycetes</taxon>
        <taxon>Micrococcales</taxon>
        <taxon>Micrococcaceae</taxon>
        <taxon>Arthrobacter</taxon>
    </lineage>
</organism>
<dbReference type="Proteomes" id="UP000182725">
    <property type="component" value="Unassembled WGS sequence"/>
</dbReference>
<dbReference type="Pfam" id="PF00108">
    <property type="entry name" value="Thiolase_N"/>
    <property type="match status" value="1"/>
</dbReference>
<evidence type="ECO:0000313" key="8">
    <source>
        <dbReference type="Proteomes" id="UP000182725"/>
    </source>
</evidence>
<keyword evidence="3 4" id="KW-0012">Acyltransferase</keyword>
<evidence type="ECO:0000256" key="2">
    <source>
        <dbReference type="ARBA" id="ARBA00022679"/>
    </source>
</evidence>
<reference evidence="7 8" key="1">
    <citation type="submission" date="2016-10" db="EMBL/GenBank/DDBJ databases">
        <authorList>
            <person name="de Groot N.N."/>
        </authorList>
    </citation>
    <scope>NUCLEOTIDE SEQUENCE [LARGE SCALE GENOMIC DNA]</scope>
    <source>
        <strain evidence="7 8">DSM 22274</strain>
    </source>
</reference>
<dbReference type="InterPro" id="IPR020613">
    <property type="entry name" value="Thiolase_CS"/>
</dbReference>
<dbReference type="PANTHER" id="PTHR18919">
    <property type="entry name" value="ACETYL-COA C-ACYLTRANSFERASE"/>
    <property type="match status" value="1"/>
</dbReference>
<evidence type="ECO:0000256" key="4">
    <source>
        <dbReference type="RuleBase" id="RU003557"/>
    </source>
</evidence>
<dbReference type="PROSITE" id="PS00737">
    <property type="entry name" value="THIOLASE_2"/>
    <property type="match status" value="1"/>
</dbReference>
<evidence type="ECO:0000259" key="6">
    <source>
        <dbReference type="Pfam" id="PF02803"/>
    </source>
</evidence>
<sequence length="405" mass="41490">MPRAFASPPETTPVIIAAKRLPTAKAGGPYKNYRAHQLAAAAIADIMREPGIAGESIADVIIGNATGGGGNVARLAALTAGLPEQIPGLTVDRQCGSGLEAIVLACRLVQAGAGELYLAGGAESISTAPARAYRGPDGELEFFERAQFAPYETGDPDAGEAAENVATYYGISRARQDSYALQSHARATAAARNGHFTQELTPFAGVEADQGPRGHLTPELLARFPAAFVPGGTVTAGNSCPYSDGAAVVAVTTLARARTLASQVEAAKGGVVPGGSAVGLVFRDSAVTGNDPNLLGVAAAHSTRDLMARTGMTTGELRNSMLEYNEAFAAQVLATADLLELDPNLFNHDGGALALGHPYGASGAVLVTRLLARARRGAEPGTDAMAMISMAGGIGISAHFQWMQL</sequence>
<evidence type="ECO:0000313" key="7">
    <source>
        <dbReference type="EMBL" id="SEE47261.1"/>
    </source>
</evidence>
<dbReference type="GO" id="GO:0016747">
    <property type="term" value="F:acyltransferase activity, transferring groups other than amino-acyl groups"/>
    <property type="evidence" value="ECO:0007669"/>
    <property type="project" value="InterPro"/>
</dbReference>
<dbReference type="EMBL" id="FNTV01000001">
    <property type="protein sequence ID" value="SEE47261.1"/>
    <property type="molecule type" value="Genomic_DNA"/>
</dbReference>
<dbReference type="InterPro" id="IPR020617">
    <property type="entry name" value="Thiolase_C"/>
</dbReference>
<evidence type="ECO:0000256" key="3">
    <source>
        <dbReference type="ARBA" id="ARBA00023315"/>
    </source>
</evidence>
<dbReference type="Gene3D" id="3.40.47.10">
    <property type="match status" value="1"/>
</dbReference>
<dbReference type="PIRSF" id="PIRSF000429">
    <property type="entry name" value="Ac-CoA_Ac_transf"/>
    <property type="match status" value="1"/>
</dbReference>
<name>A0A1H5J5E0_9MICC</name>
<proteinExistence type="inferred from homology"/>